<evidence type="ECO:0000313" key="13">
    <source>
        <dbReference type="Proteomes" id="UP000308133"/>
    </source>
</evidence>
<gene>
    <name evidence="12" type="ORF">C1H76_7658</name>
</gene>
<feature type="transmembrane region" description="Helical" evidence="11">
    <location>
        <begin position="6"/>
        <end position="27"/>
    </location>
</feature>
<feature type="region of interest" description="Disordered" evidence="10">
    <location>
        <begin position="119"/>
        <end position="157"/>
    </location>
</feature>
<keyword evidence="8" id="KW-0406">Ion transport</keyword>
<sequence>MLNLNFYRLHLAYFVFVILLSSVIFSGSTTNGNSGDAEADFRLHYIDALFLCTSAMTNTGLNTINLGSITAFQQVMLFFLITMGNVIPVSASTVYIRKYWFRKKMSHLVQRSKAARDVVGDIEDSESQRKDTLPASRIPRDHPSTQAGLRQRKPDAARQARSYYEEHHMRGHGGIPMPWDSTAFMNAVRMPFKSLHRSPHDEPHHYLSFHPALDQKGRFHSLTEEQREELGGVEYRALHLLGWLLPAYYIFWVALGIVILVPYSYYPAISNTVRNGQAGNLNPGWWATFVINSGFCNCGLNLLDSNMTSFQNYYLVLIVAGAMIVVGNQLFPVLLRFIIWVMYKIAPTTTELHHTLAFLLHHPRRCFILLFPSSTTWYLLGAQAGIGAILWAFFGILNIGIPDVDPIPAGNQTIMGLFQSTGVRVGGFYVILLSYIAPALQILYAFAMYISAFPIILSLRQSNVYEERSIGVENDSDDDNKSKSYLGTFIRKQLAYDLWGLALAVWLISIIERGSILYRGDYFTIWSIIFEIISAYGTVGLSLGVPFDNFSFCGDWHTGSKLILILIMLRGRHRGLPYAIDRAVLLPGEELMERMDKEVNMTGRGSTYQAEEKEVRKEERGGQAERDDGSGKAQDPQQDDTKKETEAPKNNE</sequence>
<keyword evidence="6" id="KW-0630">Potassium</keyword>
<accession>A0A4U7AYR6</accession>
<feature type="region of interest" description="Disordered" evidence="10">
    <location>
        <begin position="598"/>
        <end position="652"/>
    </location>
</feature>
<feature type="transmembrane region" description="Helical" evidence="11">
    <location>
        <begin position="285"/>
        <end position="303"/>
    </location>
</feature>
<dbReference type="GO" id="GO:0030007">
    <property type="term" value="P:intracellular potassium ion homeostasis"/>
    <property type="evidence" value="ECO:0007669"/>
    <property type="project" value="InterPro"/>
</dbReference>
<evidence type="ECO:0000256" key="1">
    <source>
        <dbReference type="ARBA" id="ARBA00004141"/>
    </source>
</evidence>
<evidence type="ECO:0000256" key="2">
    <source>
        <dbReference type="ARBA" id="ARBA00009137"/>
    </source>
</evidence>
<protein>
    <submittedName>
        <fullName evidence="12">Putative cation transport protein 3</fullName>
    </submittedName>
</protein>
<feature type="compositionally biased region" description="Basic and acidic residues" evidence="10">
    <location>
        <begin position="639"/>
        <end position="652"/>
    </location>
</feature>
<dbReference type="GO" id="GO:0005886">
    <property type="term" value="C:plasma membrane"/>
    <property type="evidence" value="ECO:0007669"/>
    <property type="project" value="InterPro"/>
</dbReference>
<evidence type="ECO:0000256" key="6">
    <source>
        <dbReference type="ARBA" id="ARBA00022958"/>
    </source>
</evidence>
<dbReference type="InterPro" id="IPR051143">
    <property type="entry name" value="TrkH_K-transport"/>
</dbReference>
<feature type="transmembrane region" description="Helical" evidence="11">
    <location>
        <begin position="240"/>
        <end position="265"/>
    </location>
</feature>
<comment type="caution">
    <text evidence="12">The sequence shown here is derived from an EMBL/GenBank/DDBJ whole genome shotgun (WGS) entry which is preliminary data.</text>
</comment>
<dbReference type="NCBIfam" id="TIGR00934">
    <property type="entry name" value="2a38euk"/>
    <property type="match status" value="1"/>
</dbReference>
<feature type="transmembrane region" description="Helical" evidence="11">
    <location>
        <begin position="413"/>
        <end position="436"/>
    </location>
</feature>
<feature type="transmembrane region" description="Helical" evidence="11">
    <location>
        <begin position="75"/>
        <end position="96"/>
    </location>
</feature>
<evidence type="ECO:0000256" key="9">
    <source>
        <dbReference type="ARBA" id="ARBA00023136"/>
    </source>
</evidence>
<dbReference type="EMBL" id="PTQR01000100">
    <property type="protein sequence ID" value="TKX20157.1"/>
    <property type="molecule type" value="Genomic_DNA"/>
</dbReference>
<name>A0A4U7AYR6_9PEZI</name>
<organism evidence="12 13">
    <name type="scientific">Elsinoe australis</name>
    <dbReference type="NCBI Taxonomy" id="40998"/>
    <lineage>
        <taxon>Eukaryota</taxon>
        <taxon>Fungi</taxon>
        <taxon>Dikarya</taxon>
        <taxon>Ascomycota</taxon>
        <taxon>Pezizomycotina</taxon>
        <taxon>Dothideomycetes</taxon>
        <taxon>Dothideomycetidae</taxon>
        <taxon>Myriangiales</taxon>
        <taxon>Elsinoaceae</taxon>
        <taxon>Elsinoe</taxon>
    </lineage>
</organism>
<reference evidence="12 13" key="1">
    <citation type="submission" date="2018-02" db="EMBL/GenBank/DDBJ databases">
        <title>Draft genome sequences of Elsinoe sp., causing black scab on jojoba.</title>
        <authorList>
            <person name="Stodart B."/>
            <person name="Jeffress S."/>
            <person name="Ash G."/>
            <person name="Arun Chinnappa K."/>
        </authorList>
    </citation>
    <scope>NUCLEOTIDE SEQUENCE [LARGE SCALE GENOMIC DNA]</scope>
    <source>
        <strain evidence="12 13">Hillstone_2</strain>
    </source>
</reference>
<evidence type="ECO:0000256" key="11">
    <source>
        <dbReference type="SAM" id="Phobius"/>
    </source>
</evidence>
<feature type="transmembrane region" description="Helical" evidence="11">
    <location>
        <begin position="315"/>
        <end position="343"/>
    </location>
</feature>
<keyword evidence="9 11" id="KW-0472">Membrane</keyword>
<proteinExistence type="inferred from homology"/>
<feature type="transmembrane region" description="Helical" evidence="11">
    <location>
        <begin position="523"/>
        <end position="545"/>
    </location>
</feature>
<dbReference type="InterPro" id="IPR003445">
    <property type="entry name" value="Cat_transpt"/>
</dbReference>
<feature type="transmembrane region" description="Helical" evidence="11">
    <location>
        <begin position="494"/>
        <end position="511"/>
    </location>
</feature>
<feature type="compositionally biased region" description="Basic and acidic residues" evidence="10">
    <location>
        <begin position="126"/>
        <end position="143"/>
    </location>
</feature>
<evidence type="ECO:0000256" key="7">
    <source>
        <dbReference type="ARBA" id="ARBA00022989"/>
    </source>
</evidence>
<evidence type="ECO:0000256" key="8">
    <source>
        <dbReference type="ARBA" id="ARBA00023065"/>
    </source>
</evidence>
<keyword evidence="7 11" id="KW-1133">Transmembrane helix</keyword>
<evidence type="ECO:0000256" key="4">
    <source>
        <dbReference type="ARBA" id="ARBA00022538"/>
    </source>
</evidence>
<feature type="transmembrane region" description="Helical" evidence="11">
    <location>
        <begin position="377"/>
        <end position="401"/>
    </location>
</feature>
<comment type="subcellular location">
    <subcellularLocation>
        <location evidence="1">Membrane</location>
        <topology evidence="1">Multi-pass membrane protein</topology>
    </subcellularLocation>
</comment>
<keyword evidence="4" id="KW-0633">Potassium transport</keyword>
<comment type="similarity">
    <text evidence="2">Belongs to the TrkH potassium transport family.</text>
</comment>
<dbReference type="PANTHER" id="PTHR31064:SF30">
    <property type="entry name" value="HIGH-AFFINITY POTASSIUM TRANSPORT PROTEIN-RELATED"/>
    <property type="match status" value="1"/>
</dbReference>
<evidence type="ECO:0000256" key="10">
    <source>
        <dbReference type="SAM" id="MobiDB-lite"/>
    </source>
</evidence>
<keyword evidence="5 11" id="KW-0812">Transmembrane</keyword>
<dbReference type="PANTHER" id="PTHR31064">
    <property type="entry name" value="POTASSIUM TRANSPORT PROTEIN DDB_G0292412-RELATED"/>
    <property type="match status" value="1"/>
</dbReference>
<dbReference type="PIRSF" id="PIRSF002450">
    <property type="entry name" value="K+_transpter_TRK"/>
    <property type="match status" value="1"/>
</dbReference>
<dbReference type="AlphaFoldDB" id="A0A4U7AYR6"/>
<evidence type="ECO:0000256" key="3">
    <source>
        <dbReference type="ARBA" id="ARBA00022448"/>
    </source>
</evidence>
<feature type="compositionally biased region" description="Basic and acidic residues" evidence="10">
    <location>
        <begin position="610"/>
        <end position="630"/>
    </location>
</feature>
<dbReference type="Pfam" id="PF02386">
    <property type="entry name" value="TrkH"/>
    <property type="match status" value="1"/>
</dbReference>
<dbReference type="GO" id="GO:0140107">
    <property type="term" value="F:high-affinity potassium ion transmembrane transporter activity"/>
    <property type="evidence" value="ECO:0007669"/>
    <property type="project" value="TreeGrafter"/>
</dbReference>
<evidence type="ECO:0000313" key="12">
    <source>
        <dbReference type="EMBL" id="TKX20157.1"/>
    </source>
</evidence>
<dbReference type="InterPro" id="IPR015958">
    <property type="entry name" value="Trk1_fungi"/>
</dbReference>
<dbReference type="InterPro" id="IPR004773">
    <property type="entry name" value="K/Na_transp_Trk1/HKT1"/>
</dbReference>
<keyword evidence="3" id="KW-0813">Transport</keyword>
<evidence type="ECO:0000256" key="5">
    <source>
        <dbReference type="ARBA" id="ARBA00022692"/>
    </source>
</evidence>
<dbReference type="GO" id="GO:1990573">
    <property type="term" value="P:potassium ion import across plasma membrane"/>
    <property type="evidence" value="ECO:0007669"/>
    <property type="project" value="TreeGrafter"/>
</dbReference>
<dbReference type="Proteomes" id="UP000308133">
    <property type="component" value="Unassembled WGS sequence"/>
</dbReference>